<dbReference type="EMBL" id="GL945017">
    <property type="protein sequence ID" value="EGN56656.1"/>
    <property type="molecule type" value="Genomic_DNA"/>
</dbReference>
<evidence type="ECO:0000259" key="10">
    <source>
        <dbReference type="PROSITE" id="PS51462"/>
    </source>
</evidence>
<dbReference type="PROSITE" id="PS51462">
    <property type="entry name" value="NUDIX"/>
    <property type="match status" value="1"/>
</dbReference>
<dbReference type="GO" id="GO:0005829">
    <property type="term" value="C:cytosol"/>
    <property type="evidence" value="ECO:0007669"/>
    <property type="project" value="TreeGrafter"/>
</dbReference>
<sequence>MTYYFIFSKTALLLERQADGSYTIPCTEDIPVKTQPWPHILTVSPMEDGTEVKTFNVNDLEHLVIISESLRNDGYDFIGLRESFYLIPTELYLKAGKCQELLYWDYNTQFCGVCGAPMKMHTDISKRCTQCGKEIWPQLATAIIVLIHKDNKVLLVHAKNFKSDFYGLVAGFVETGETLEQAVKREVMEETQLTIKNLTYFGSQPWPYPCGLMVGFMAEYASGNIRLQHSELSTGAWFRYDQLPKIPQKLSIARRIIDKWLEQYGVKSSQP</sequence>
<evidence type="ECO:0000256" key="4">
    <source>
        <dbReference type="ARBA" id="ARBA00012381"/>
    </source>
</evidence>
<dbReference type="GO" id="GO:0046872">
    <property type="term" value="F:metal ion binding"/>
    <property type="evidence" value="ECO:0007669"/>
    <property type="project" value="UniProtKB-KW"/>
</dbReference>
<evidence type="ECO:0000256" key="2">
    <source>
        <dbReference type="ARBA" id="ARBA00001947"/>
    </source>
</evidence>
<dbReference type="PANTHER" id="PTHR42904">
    <property type="entry name" value="NUDIX HYDROLASE, NUDC SUBFAMILY"/>
    <property type="match status" value="1"/>
</dbReference>
<dbReference type="Proteomes" id="UP000002772">
    <property type="component" value="Unassembled WGS sequence"/>
</dbReference>
<dbReference type="RefSeq" id="WP_007573884.1">
    <property type="nucleotide sequence ID" value="NZ_BPTS01000001.1"/>
</dbReference>
<dbReference type="Pfam" id="PF00293">
    <property type="entry name" value="NUDIX"/>
    <property type="match status" value="1"/>
</dbReference>
<protein>
    <recommendedName>
        <fullName evidence="4">NAD(+) diphosphatase</fullName>
        <ecNumber evidence="4">3.6.1.22</ecNumber>
    </recommendedName>
</protein>
<dbReference type="Gene3D" id="3.90.79.20">
    <property type="match status" value="1"/>
</dbReference>
<dbReference type="InterPro" id="IPR015375">
    <property type="entry name" value="NADH_PPase-like_N"/>
</dbReference>
<organism evidence="11 12">
    <name type="scientific">Hallella multisaccharivorax DSM 17128</name>
    <dbReference type="NCBI Taxonomy" id="688246"/>
    <lineage>
        <taxon>Bacteria</taxon>
        <taxon>Pseudomonadati</taxon>
        <taxon>Bacteroidota</taxon>
        <taxon>Bacteroidia</taxon>
        <taxon>Bacteroidales</taxon>
        <taxon>Prevotellaceae</taxon>
        <taxon>Hallella</taxon>
    </lineage>
</organism>
<proteinExistence type="inferred from homology"/>
<keyword evidence="7" id="KW-0460">Magnesium</keyword>
<evidence type="ECO:0000313" key="11">
    <source>
        <dbReference type="EMBL" id="EGN56656.1"/>
    </source>
</evidence>
<evidence type="ECO:0000256" key="9">
    <source>
        <dbReference type="ARBA" id="ARBA00023679"/>
    </source>
</evidence>
<dbReference type="InterPro" id="IPR000086">
    <property type="entry name" value="NUDIX_hydrolase_dom"/>
</dbReference>
<dbReference type="GO" id="GO:0019677">
    <property type="term" value="P:NAD+ catabolic process"/>
    <property type="evidence" value="ECO:0007669"/>
    <property type="project" value="TreeGrafter"/>
</dbReference>
<comment type="catalytic activity">
    <reaction evidence="9">
        <text>a 5'-end NAD(+)-phospho-ribonucleoside in mRNA + H2O = a 5'-end phospho-adenosine-phospho-ribonucleoside in mRNA + beta-nicotinamide D-ribonucleotide + 2 H(+)</text>
        <dbReference type="Rhea" id="RHEA:60876"/>
        <dbReference type="Rhea" id="RHEA-COMP:15698"/>
        <dbReference type="Rhea" id="RHEA-COMP:15719"/>
        <dbReference type="ChEBI" id="CHEBI:14649"/>
        <dbReference type="ChEBI" id="CHEBI:15377"/>
        <dbReference type="ChEBI" id="CHEBI:15378"/>
        <dbReference type="ChEBI" id="CHEBI:144029"/>
        <dbReference type="ChEBI" id="CHEBI:144051"/>
    </reaction>
    <physiologicalReaction direction="left-to-right" evidence="9">
        <dbReference type="Rhea" id="RHEA:60877"/>
    </physiologicalReaction>
</comment>
<dbReference type="CDD" id="cd03429">
    <property type="entry name" value="NUDIX_NADH_pyrophosphatase_Nudt13"/>
    <property type="match status" value="1"/>
</dbReference>
<dbReference type="NCBIfam" id="NF001299">
    <property type="entry name" value="PRK00241.1"/>
    <property type="match status" value="1"/>
</dbReference>
<dbReference type="Gene3D" id="3.90.79.10">
    <property type="entry name" value="Nucleoside Triphosphate Pyrophosphohydrolase"/>
    <property type="match status" value="1"/>
</dbReference>
<evidence type="ECO:0000256" key="3">
    <source>
        <dbReference type="ARBA" id="ARBA00009595"/>
    </source>
</evidence>
<dbReference type="GO" id="GO:0110153">
    <property type="term" value="F:RNA NAD-cap (NMN-forming) hydrolase activity"/>
    <property type="evidence" value="ECO:0007669"/>
    <property type="project" value="RHEA"/>
</dbReference>
<dbReference type="Pfam" id="PF09297">
    <property type="entry name" value="Zn_ribbon_NUD"/>
    <property type="match status" value="1"/>
</dbReference>
<evidence type="ECO:0000256" key="6">
    <source>
        <dbReference type="ARBA" id="ARBA00022801"/>
    </source>
</evidence>
<dbReference type="AlphaFoldDB" id="F8N978"/>
<comment type="similarity">
    <text evidence="3">Belongs to the Nudix hydrolase family. NudC subfamily.</text>
</comment>
<evidence type="ECO:0000313" key="12">
    <source>
        <dbReference type="Proteomes" id="UP000002772"/>
    </source>
</evidence>
<dbReference type="EC" id="3.6.1.22" evidence="4"/>
<dbReference type="InterPro" id="IPR049734">
    <property type="entry name" value="NudC-like_C"/>
</dbReference>
<dbReference type="HOGENOM" id="CLU_037162_0_1_10"/>
<dbReference type="GO" id="GO:0035529">
    <property type="term" value="F:NADH pyrophosphatase activity"/>
    <property type="evidence" value="ECO:0007669"/>
    <property type="project" value="TreeGrafter"/>
</dbReference>
<keyword evidence="12" id="KW-1185">Reference proteome</keyword>
<dbReference type="FunFam" id="3.90.79.10:FF:000051">
    <property type="entry name" value="Probable NADH pyrophosphatase"/>
    <property type="match status" value="1"/>
</dbReference>
<evidence type="ECO:0000256" key="8">
    <source>
        <dbReference type="ARBA" id="ARBA00023027"/>
    </source>
</evidence>
<dbReference type="InterPro" id="IPR050241">
    <property type="entry name" value="NAD-cap_RNA_hydrolase_NudC"/>
</dbReference>
<comment type="cofactor">
    <cofactor evidence="1">
        <name>Mg(2+)</name>
        <dbReference type="ChEBI" id="CHEBI:18420"/>
    </cofactor>
</comment>
<keyword evidence="8" id="KW-0520">NAD</keyword>
<dbReference type="GO" id="GO:0006742">
    <property type="term" value="P:NADP+ catabolic process"/>
    <property type="evidence" value="ECO:0007669"/>
    <property type="project" value="TreeGrafter"/>
</dbReference>
<comment type="cofactor">
    <cofactor evidence="2">
        <name>Zn(2+)</name>
        <dbReference type="ChEBI" id="CHEBI:29105"/>
    </cofactor>
</comment>
<feature type="domain" description="Nudix hydrolase" evidence="10">
    <location>
        <begin position="136"/>
        <end position="263"/>
    </location>
</feature>
<evidence type="ECO:0000256" key="5">
    <source>
        <dbReference type="ARBA" id="ARBA00022723"/>
    </source>
</evidence>
<keyword evidence="5" id="KW-0479">Metal-binding</keyword>
<dbReference type="InterPro" id="IPR015376">
    <property type="entry name" value="Znr_NADH_PPase"/>
</dbReference>
<name>F8N978_9BACT</name>
<dbReference type="eggNOG" id="COG2816">
    <property type="taxonomic scope" value="Bacteria"/>
</dbReference>
<dbReference type="SUPFAM" id="SSF55811">
    <property type="entry name" value="Nudix"/>
    <property type="match status" value="1"/>
</dbReference>
<dbReference type="STRING" id="688246.Premu_1227"/>
<reference evidence="12" key="1">
    <citation type="journal article" date="2011" name="Stand. Genomic Sci.">
        <title>Non-contiguous finished genome sequence of the opportunistic oral pathogen Prevotella multisaccharivorax type strain (PPPA20).</title>
        <authorList>
            <person name="Pati A."/>
            <person name="Gronow S."/>
            <person name="Lu M."/>
            <person name="Lapidus A."/>
            <person name="Nolan M."/>
            <person name="Lucas S."/>
            <person name="Hammon N."/>
            <person name="Deshpande S."/>
            <person name="Cheng J.F."/>
            <person name="Tapia R."/>
            <person name="Han C."/>
            <person name="Goodwin L."/>
            <person name="Pitluck S."/>
            <person name="Liolios K."/>
            <person name="Pagani I."/>
            <person name="Mavromatis K."/>
            <person name="Mikhailova N."/>
            <person name="Huntemann M."/>
            <person name="Chen A."/>
            <person name="Palaniappan K."/>
            <person name="Land M."/>
            <person name="Hauser L."/>
            <person name="Detter J.C."/>
            <person name="Brambilla E.M."/>
            <person name="Rohde M."/>
            <person name="Goker M."/>
            <person name="Woyke T."/>
            <person name="Bristow J."/>
            <person name="Eisen J.A."/>
            <person name="Markowitz V."/>
            <person name="Hugenholtz P."/>
            <person name="Kyrpides N.C."/>
            <person name="Klenk H.P."/>
            <person name="Ivanova N."/>
        </authorList>
    </citation>
    <scope>NUCLEOTIDE SEQUENCE [LARGE SCALE GENOMIC DNA]</scope>
    <source>
        <strain evidence="12">DSM 17128</strain>
    </source>
</reference>
<dbReference type="Pfam" id="PF09296">
    <property type="entry name" value="NUDIX-like"/>
    <property type="match status" value="1"/>
</dbReference>
<evidence type="ECO:0000256" key="7">
    <source>
        <dbReference type="ARBA" id="ARBA00022842"/>
    </source>
</evidence>
<dbReference type="PANTHER" id="PTHR42904:SF6">
    <property type="entry name" value="NAD-CAPPED RNA HYDROLASE NUDT12"/>
    <property type="match status" value="1"/>
</dbReference>
<keyword evidence="6 11" id="KW-0378">Hydrolase</keyword>
<evidence type="ECO:0000256" key="1">
    <source>
        <dbReference type="ARBA" id="ARBA00001946"/>
    </source>
</evidence>
<accession>F8N978</accession>
<gene>
    <name evidence="11" type="ORF">Premu_1227</name>
</gene>
<dbReference type="OrthoDB" id="9787476at2"/>
<dbReference type="InterPro" id="IPR015797">
    <property type="entry name" value="NUDIX_hydrolase-like_dom_sf"/>
</dbReference>